<dbReference type="RefSeq" id="WP_160905878.1">
    <property type="nucleotide sequence ID" value="NZ_WVHS01000001.1"/>
</dbReference>
<accession>A0A7K1XVC0</accession>
<protein>
    <recommendedName>
        <fullName evidence="3">Outer membrane beta-barrel protein</fullName>
    </recommendedName>
</protein>
<proteinExistence type="predicted"/>
<comment type="caution">
    <text evidence="1">The sequence shown here is derived from an EMBL/GenBank/DDBJ whole genome shotgun (WGS) entry which is preliminary data.</text>
</comment>
<sequence length="234" mass="26258">MNKIVLIILPLFCGAVQISVAQVNYYKLNVDVRDGFTRAYADVDSYTPLKNASLASFGIRLSPYFTLGTELQYGMISAGDSIRDPHQRFFRNAYSAVNMFAVFYPSCFFDERRMPLTRKIEPYLRLGAGVVYNRITSIKRSKLNANGARYVFPGDQQSVEPCFPVEAGLAHFFTDDWGYPRIGIKVAYQFTVTMAEGLDGYADPAALFRNKSPDMYGLASIGLTILFGPVGFHW</sequence>
<keyword evidence="2" id="KW-1185">Reference proteome</keyword>
<evidence type="ECO:0008006" key="3">
    <source>
        <dbReference type="Google" id="ProtNLM"/>
    </source>
</evidence>
<dbReference type="AlphaFoldDB" id="A0A7K1XVC0"/>
<gene>
    <name evidence="1" type="ORF">GS398_06495</name>
</gene>
<reference evidence="1 2" key="1">
    <citation type="submission" date="2019-11" db="EMBL/GenBank/DDBJ databases">
        <title>Pedobacter sp. HMF7056 Genome sequencing and assembly.</title>
        <authorList>
            <person name="Kang H."/>
            <person name="Kim H."/>
            <person name="Joh K."/>
        </authorList>
    </citation>
    <scope>NUCLEOTIDE SEQUENCE [LARGE SCALE GENOMIC DNA]</scope>
    <source>
        <strain evidence="1 2">HMF7056</strain>
    </source>
</reference>
<organism evidence="1 2">
    <name type="scientific">Hufsiella ginkgonis</name>
    <dbReference type="NCBI Taxonomy" id="2695274"/>
    <lineage>
        <taxon>Bacteria</taxon>
        <taxon>Pseudomonadati</taxon>
        <taxon>Bacteroidota</taxon>
        <taxon>Sphingobacteriia</taxon>
        <taxon>Sphingobacteriales</taxon>
        <taxon>Sphingobacteriaceae</taxon>
        <taxon>Hufsiella</taxon>
    </lineage>
</organism>
<evidence type="ECO:0000313" key="1">
    <source>
        <dbReference type="EMBL" id="MXV14941.1"/>
    </source>
</evidence>
<name>A0A7K1XVC0_9SPHI</name>
<dbReference type="Proteomes" id="UP000451233">
    <property type="component" value="Unassembled WGS sequence"/>
</dbReference>
<evidence type="ECO:0000313" key="2">
    <source>
        <dbReference type="Proteomes" id="UP000451233"/>
    </source>
</evidence>
<dbReference type="EMBL" id="WVHS01000001">
    <property type="protein sequence ID" value="MXV14941.1"/>
    <property type="molecule type" value="Genomic_DNA"/>
</dbReference>